<name>A0A096DIH2_FLAPL</name>
<dbReference type="GO" id="GO:0008410">
    <property type="term" value="F:CoA-transferase activity"/>
    <property type="evidence" value="ECO:0007669"/>
    <property type="project" value="InterPro"/>
</dbReference>
<sequence length="527" mass="56246">MKIITAQEAAGLIADGSTVAIGGFGAYGCPDQLLDAVVQRHRTCGHPAALTVFTGIGTGNNTDDNVGLNRLCDDGLMETLIAAHLANCPKIGRMVGENRLAAYVLPLGVVAHLLRAIAGKQPGVLTHVGLGTFADATQDACRANDRARAQGRTVVERIDVGGKQQLFYPAFPVDACLIRATYADEDGCLSFDHEALTGLELEMALAVHNSGGKVFAQVEDVVARGSLHPKKVRIHHTLVDYVIKASPEFHTQSYATPRYRPELSGEIRIPTAAIEPLPLDIRKVIARRGAMELRDGMVINLGIGIPSGVGAVANEEGIAHTTLSLESGPIGGVPVAGVGFAAAVNPQSIMSLSETFDFYDGGGLNMTCLGAAEIDRNGNVNVSSFNRRCTGPGGFINISQSTPKVYFMCAFTAGKTEIQVGDGKLSIRKDGAGVKFVEKVQQVTFSADYARQTGQEVLYITERAVFRLTDGGIQLVELAPGADLQRDVLDQMGFRPLIAPELRTMDSRLFQERPMGIKFENSKEELS</sequence>
<dbReference type="PANTHER" id="PTHR43293:SF1">
    <property type="entry name" value="ACETATE COA-TRANSFERASE YDIF"/>
    <property type="match status" value="1"/>
</dbReference>
<dbReference type="SMART" id="SM00882">
    <property type="entry name" value="CoA_trans"/>
    <property type="match status" value="2"/>
</dbReference>
<dbReference type="PROSITE" id="PS01273">
    <property type="entry name" value="COA_TRANSF_1"/>
    <property type="match status" value="1"/>
</dbReference>
<dbReference type="Pfam" id="PF01144">
    <property type="entry name" value="CoA_trans"/>
    <property type="match status" value="2"/>
</dbReference>
<reference evidence="5 6" key="1">
    <citation type="submission" date="2011-08" db="EMBL/GenBank/DDBJ databases">
        <title>The Genome Sequence of Clostridium orbiscindens 1_3_50AFAA.</title>
        <authorList>
            <consortium name="The Broad Institute Genome Sequencing Platform"/>
            <person name="Earl A."/>
            <person name="Ward D."/>
            <person name="Feldgarden M."/>
            <person name="Gevers D."/>
            <person name="Daigneault M."/>
            <person name="Strauss J."/>
            <person name="Allen-Vercoe E."/>
            <person name="Young S.K."/>
            <person name="Zeng Q."/>
            <person name="Gargeya S."/>
            <person name="Fitzgerald M."/>
            <person name="Haas B."/>
            <person name="Abouelleil A."/>
            <person name="Alvarado L."/>
            <person name="Arachchi H.M."/>
            <person name="Berlin A."/>
            <person name="Brown A."/>
            <person name="Chapman S.B."/>
            <person name="Chen Z."/>
            <person name="Dunbar C."/>
            <person name="Freedman E."/>
            <person name="Gearin G."/>
            <person name="Gellesch M."/>
            <person name="Goldberg J."/>
            <person name="Griggs A."/>
            <person name="Gujja S."/>
            <person name="Heiman D."/>
            <person name="Howarth C."/>
            <person name="Larson L."/>
            <person name="Lui A."/>
            <person name="MacDonald P.J.P."/>
            <person name="Montmayeur A."/>
            <person name="Murphy C."/>
            <person name="Neiman D."/>
            <person name="Pearson M."/>
            <person name="Priest M."/>
            <person name="Roberts A."/>
            <person name="Saif S."/>
            <person name="Shea T."/>
            <person name="Shenoy N."/>
            <person name="Sisk P."/>
            <person name="Stolte C."/>
            <person name="Sykes S."/>
            <person name="Wortman J."/>
            <person name="Nusbaum C."/>
            <person name="Birren B."/>
        </authorList>
    </citation>
    <scope>NUCLEOTIDE SEQUENCE [LARGE SCALE GENOMIC DNA]</scope>
    <source>
        <strain evidence="5 6">1_3_50AFAA</strain>
    </source>
</reference>
<comment type="caution">
    <text evidence="5">The sequence shown here is derived from an EMBL/GenBank/DDBJ whole genome shotgun (WGS) entry which is preliminary data.</text>
</comment>
<dbReference type="GO" id="GO:0046952">
    <property type="term" value="P:ketone body catabolic process"/>
    <property type="evidence" value="ECO:0007669"/>
    <property type="project" value="InterPro"/>
</dbReference>
<protein>
    <recommendedName>
        <fullName evidence="7">Acetate CoA-transferase YdiF</fullName>
    </recommendedName>
</protein>
<feature type="active site" description="5-glutamyl coenzyme A thioester intermediate" evidence="4">
    <location>
        <position position="326"/>
    </location>
</feature>
<dbReference type="SUPFAM" id="SSF100950">
    <property type="entry name" value="NagB/RpiA/CoA transferase-like"/>
    <property type="match status" value="2"/>
</dbReference>
<proteinExistence type="inferred from homology"/>
<dbReference type="PIRSF" id="PIRSF000858">
    <property type="entry name" value="SCOT-t"/>
    <property type="match status" value="1"/>
</dbReference>
<evidence type="ECO:0000256" key="4">
    <source>
        <dbReference type="PIRSR" id="PIRSR000858-1"/>
    </source>
</evidence>
<dbReference type="EMBL" id="ADLO01000008">
    <property type="protein sequence ID" value="KGF57319.1"/>
    <property type="molecule type" value="Genomic_DNA"/>
</dbReference>
<dbReference type="InterPro" id="IPR004163">
    <property type="entry name" value="CoA_transf_BS"/>
</dbReference>
<organism evidence="5 6">
    <name type="scientific">Flavonifractor plautii 1_3_50AFAA</name>
    <dbReference type="NCBI Taxonomy" id="742738"/>
    <lineage>
        <taxon>Bacteria</taxon>
        <taxon>Bacillati</taxon>
        <taxon>Bacillota</taxon>
        <taxon>Clostridia</taxon>
        <taxon>Eubacteriales</taxon>
        <taxon>Oscillospiraceae</taxon>
        <taxon>Flavonifractor</taxon>
    </lineage>
</organism>
<dbReference type="AlphaFoldDB" id="A0A096DIH2"/>
<dbReference type="Gene3D" id="3.40.1080.10">
    <property type="entry name" value="Glutaconate Coenzyme A-transferase"/>
    <property type="match status" value="2"/>
</dbReference>
<accession>A0A096DIH2</accession>
<dbReference type="RefSeq" id="WP_009257242.1">
    <property type="nucleotide sequence ID" value="NZ_KN174161.1"/>
</dbReference>
<dbReference type="PATRIC" id="fig|742738.3.peg.266"/>
<dbReference type="InterPro" id="IPR004165">
    <property type="entry name" value="CoA_trans_fam_I"/>
</dbReference>
<keyword evidence="2 3" id="KW-0808">Transferase</keyword>
<dbReference type="HOGENOM" id="CLU_026774_4_0_9"/>
<evidence type="ECO:0000256" key="1">
    <source>
        <dbReference type="ARBA" id="ARBA00007154"/>
    </source>
</evidence>
<evidence type="ECO:0000256" key="2">
    <source>
        <dbReference type="ARBA" id="ARBA00022679"/>
    </source>
</evidence>
<dbReference type="eggNOG" id="COG4670">
    <property type="taxonomic scope" value="Bacteria"/>
</dbReference>
<dbReference type="InterPro" id="IPR014388">
    <property type="entry name" value="3-oxoacid_CoA-transferase"/>
</dbReference>
<evidence type="ECO:0000313" key="6">
    <source>
        <dbReference type="Proteomes" id="UP000029585"/>
    </source>
</evidence>
<dbReference type="PANTHER" id="PTHR43293">
    <property type="entry name" value="ACETATE COA-TRANSFERASE YDIF"/>
    <property type="match status" value="1"/>
</dbReference>
<dbReference type="PROSITE" id="PS51257">
    <property type="entry name" value="PROKAR_LIPOPROTEIN"/>
    <property type="match status" value="1"/>
</dbReference>
<evidence type="ECO:0008006" key="7">
    <source>
        <dbReference type="Google" id="ProtNLM"/>
    </source>
</evidence>
<gene>
    <name evidence="5" type="ORF">HMPREF9460_00253</name>
</gene>
<comment type="similarity">
    <text evidence="1 3">Belongs to the 3-oxoacid CoA-transferase family.</text>
</comment>
<dbReference type="InterPro" id="IPR037171">
    <property type="entry name" value="NagB/RpiA_transferase-like"/>
</dbReference>
<evidence type="ECO:0000256" key="3">
    <source>
        <dbReference type="PIRNR" id="PIRNR000858"/>
    </source>
</evidence>
<evidence type="ECO:0000313" key="5">
    <source>
        <dbReference type="EMBL" id="KGF57319.1"/>
    </source>
</evidence>
<dbReference type="Proteomes" id="UP000029585">
    <property type="component" value="Unassembled WGS sequence"/>
</dbReference>
<keyword evidence="6" id="KW-1185">Reference proteome</keyword>